<gene>
    <name evidence="1" type="ORF">RchiOBHm_Chr6g0275121</name>
</gene>
<evidence type="ECO:0000313" key="1">
    <source>
        <dbReference type="EMBL" id="PRQ24681.1"/>
    </source>
</evidence>
<dbReference type="AlphaFoldDB" id="A0A2P6PRZ4"/>
<keyword evidence="2" id="KW-1185">Reference proteome</keyword>
<dbReference type="PANTHER" id="PTHR32387:SF11">
    <property type="entry name" value="PROTEIN NO VEIN C-TERMINAL DOMAIN-CONTAINING PROTEIN"/>
    <property type="match status" value="1"/>
</dbReference>
<name>A0A2P6PRZ4_ROSCH</name>
<accession>A0A2P6PRZ4</accession>
<proteinExistence type="predicted"/>
<sequence>MPAIDEMYYKNEIRHFTEELKAMGVVDNATATEKIAAQFSSLLSSSNWLPANVMSLLGCIRELSQTMFLHHPELKWLLCEKWLKTRHGYKGPCESIIFSSQWGSISLFVDLPLIDDVYYGIGIYKYRDELEKLGVITDFEGGAVIVAKGLSCPIEDELITADGILSLLECLKCLMTRSPDEPSLSNFLKNIAKTKCLKTQNGYKLPEECVLFDPAWEGILKPSVAPTIDENFYRTDISVYKKQLRDIGVKVYSLDVCSLLSWILFSLTETTSITRIYSFLNKFQWNPEVLDNLMSQVWIPTPKGTGKWINSQDCVLHDNKHVFGSRLFSLDEFYKKELLPLFSSAFGVTWSYGTAGL</sequence>
<organism evidence="1 2">
    <name type="scientific">Rosa chinensis</name>
    <name type="common">China rose</name>
    <dbReference type="NCBI Taxonomy" id="74649"/>
    <lineage>
        <taxon>Eukaryota</taxon>
        <taxon>Viridiplantae</taxon>
        <taxon>Streptophyta</taxon>
        <taxon>Embryophyta</taxon>
        <taxon>Tracheophyta</taxon>
        <taxon>Spermatophyta</taxon>
        <taxon>Magnoliopsida</taxon>
        <taxon>eudicotyledons</taxon>
        <taxon>Gunneridae</taxon>
        <taxon>Pentapetalae</taxon>
        <taxon>rosids</taxon>
        <taxon>fabids</taxon>
        <taxon>Rosales</taxon>
        <taxon>Rosaceae</taxon>
        <taxon>Rosoideae</taxon>
        <taxon>Rosoideae incertae sedis</taxon>
        <taxon>Rosa</taxon>
    </lineage>
</organism>
<dbReference type="Gramene" id="PRQ24681">
    <property type="protein sequence ID" value="PRQ24681"/>
    <property type="gene ID" value="RchiOBHm_Chr6g0275121"/>
</dbReference>
<dbReference type="EMBL" id="PDCK01000044">
    <property type="protein sequence ID" value="PRQ24681.1"/>
    <property type="molecule type" value="Genomic_DNA"/>
</dbReference>
<comment type="caution">
    <text evidence="1">The sequence shown here is derived from an EMBL/GenBank/DDBJ whole genome shotgun (WGS) entry which is preliminary data.</text>
</comment>
<dbReference type="InterPro" id="IPR052957">
    <property type="entry name" value="Auxin_embryo_med"/>
</dbReference>
<reference evidence="1 2" key="1">
    <citation type="journal article" date="2018" name="Nat. Genet.">
        <title>The Rosa genome provides new insights in the design of modern roses.</title>
        <authorList>
            <person name="Bendahmane M."/>
        </authorList>
    </citation>
    <scope>NUCLEOTIDE SEQUENCE [LARGE SCALE GENOMIC DNA]</scope>
    <source>
        <strain evidence="2">cv. Old Blush</strain>
    </source>
</reference>
<evidence type="ECO:0000313" key="2">
    <source>
        <dbReference type="Proteomes" id="UP000238479"/>
    </source>
</evidence>
<dbReference type="PANTHER" id="PTHR32387">
    <property type="entry name" value="WU:FJ29H11"/>
    <property type="match status" value="1"/>
</dbReference>
<protein>
    <submittedName>
        <fullName evidence="1">Uncharacterized protein</fullName>
    </submittedName>
</protein>
<dbReference type="Proteomes" id="UP000238479">
    <property type="component" value="Chromosome 6"/>
</dbReference>
<dbReference type="STRING" id="74649.A0A2P6PRZ4"/>